<comment type="caution">
    <text evidence="1">The sequence shown here is derived from an EMBL/GenBank/DDBJ whole genome shotgun (WGS) entry which is preliminary data.</text>
</comment>
<evidence type="ECO:0000313" key="2">
    <source>
        <dbReference type="Proteomes" id="UP001596103"/>
    </source>
</evidence>
<dbReference type="RefSeq" id="WP_377710117.1">
    <property type="nucleotide sequence ID" value="NZ_JBHSMP010000009.1"/>
</dbReference>
<evidence type="ECO:0000313" key="1">
    <source>
        <dbReference type="EMBL" id="MFC5428341.1"/>
    </source>
</evidence>
<sequence length="98" mass="11141">MSAKKQLAPQGIIPRRADHVDLARAPHAEPQALPLDGFTRWSDLKRIVPLSHESVRQREMAGRFPKRVRLGSARCVGWPNRELHRWLAAPADYRAETA</sequence>
<name>A0ABW0J5K4_9BURK</name>
<gene>
    <name evidence="1" type="ORF">ACFPTO_05900</name>
</gene>
<organism evidence="1 2">
    <name type="scientific">Paraburkholderia denitrificans</name>
    <dbReference type="NCBI Taxonomy" id="694025"/>
    <lineage>
        <taxon>Bacteria</taxon>
        <taxon>Pseudomonadati</taxon>
        <taxon>Pseudomonadota</taxon>
        <taxon>Betaproteobacteria</taxon>
        <taxon>Burkholderiales</taxon>
        <taxon>Burkholderiaceae</taxon>
        <taxon>Paraburkholderia</taxon>
    </lineage>
</organism>
<keyword evidence="2" id="KW-1185">Reference proteome</keyword>
<reference evidence="2" key="1">
    <citation type="journal article" date="2019" name="Int. J. Syst. Evol. Microbiol.">
        <title>The Global Catalogue of Microorganisms (GCM) 10K type strain sequencing project: providing services to taxonomists for standard genome sequencing and annotation.</title>
        <authorList>
            <consortium name="The Broad Institute Genomics Platform"/>
            <consortium name="The Broad Institute Genome Sequencing Center for Infectious Disease"/>
            <person name="Wu L."/>
            <person name="Ma J."/>
        </authorList>
    </citation>
    <scope>NUCLEOTIDE SEQUENCE [LARGE SCALE GENOMIC DNA]</scope>
    <source>
        <strain evidence="2">CCUG 56042</strain>
    </source>
</reference>
<dbReference type="Pfam" id="PF05930">
    <property type="entry name" value="Phage_AlpA"/>
    <property type="match status" value="1"/>
</dbReference>
<protein>
    <submittedName>
        <fullName evidence="1">Helix-turn-helix transcriptional regulator</fullName>
    </submittedName>
</protein>
<accession>A0ABW0J5K4</accession>
<dbReference type="InterPro" id="IPR010260">
    <property type="entry name" value="AlpA"/>
</dbReference>
<dbReference type="EMBL" id="JBHSMP010000009">
    <property type="protein sequence ID" value="MFC5428341.1"/>
    <property type="molecule type" value="Genomic_DNA"/>
</dbReference>
<dbReference type="Proteomes" id="UP001596103">
    <property type="component" value="Unassembled WGS sequence"/>
</dbReference>
<proteinExistence type="predicted"/>